<keyword evidence="1" id="KW-0812">Transmembrane</keyword>
<accession>A0A918A1Z7</accession>
<dbReference type="EMBL" id="BMNK01000002">
    <property type="protein sequence ID" value="GGP03047.1"/>
    <property type="molecule type" value="Genomic_DNA"/>
</dbReference>
<feature type="transmembrane region" description="Helical" evidence="1">
    <location>
        <begin position="82"/>
        <end position="101"/>
    </location>
</feature>
<organism evidence="2 3">
    <name type="scientific">Nonomuraea glycinis</name>
    <dbReference type="NCBI Taxonomy" id="2047744"/>
    <lineage>
        <taxon>Bacteria</taxon>
        <taxon>Bacillati</taxon>
        <taxon>Actinomycetota</taxon>
        <taxon>Actinomycetes</taxon>
        <taxon>Streptosporangiales</taxon>
        <taxon>Streptosporangiaceae</taxon>
        <taxon>Nonomuraea</taxon>
    </lineage>
</organism>
<protein>
    <submittedName>
        <fullName evidence="2">Uncharacterized protein</fullName>
    </submittedName>
</protein>
<keyword evidence="1" id="KW-0472">Membrane</keyword>
<reference evidence="2" key="2">
    <citation type="submission" date="2020-09" db="EMBL/GenBank/DDBJ databases">
        <authorList>
            <person name="Sun Q."/>
            <person name="Zhou Y."/>
        </authorList>
    </citation>
    <scope>NUCLEOTIDE SEQUENCE</scope>
    <source>
        <strain evidence="2">CGMCC 4.7430</strain>
    </source>
</reference>
<evidence type="ECO:0000256" key="1">
    <source>
        <dbReference type="SAM" id="Phobius"/>
    </source>
</evidence>
<keyword evidence="1" id="KW-1133">Transmembrane helix</keyword>
<comment type="caution">
    <text evidence="2">The sequence shown here is derived from an EMBL/GenBank/DDBJ whole genome shotgun (WGS) entry which is preliminary data.</text>
</comment>
<keyword evidence="3" id="KW-1185">Reference proteome</keyword>
<gene>
    <name evidence="2" type="ORF">GCM10012278_12700</name>
</gene>
<proteinExistence type="predicted"/>
<dbReference type="Proteomes" id="UP000660745">
    <property type="component" value="Unassembled WGS sequence"/>
</dbReference>
<dbReference type="AlphaFoldDB" id="A0A918A1Z7"/>
<evidence type="ECO:0000313" key="3">
    <source>
        <dbReference type="Proteomes" id="UP000660745"/>
    </source>
</evidence>
<reference evidence="2" key="1">
    <citation type="journal article" date="2014" name="Int. J. Syst. Evol. Microbiol.">
        <title>Complete genome sequence of Corynebacterium casei LMG S-19264T (=DSM 44701T), isolated from a smear-ripened cheese.</title>
        <authorList>
            <consortium name="US DOE Joint Genome Institute (JGI-PGF)"/>
            <person name="Walter F."/>
            <person name="Albersmeier A."/>
            <person name="Kalinowski J."/>
            <person name="Ruckert C."/>
        </authorList>
    </citation>
    <scope>NUCLEOTIDE SEQUENCE</scope>
    <source>
        <strain evidence="2">CGMCC 4.7430</strain>
    </source>
</reference>
<sequence length="103" mass="10946">MPHLLQPAQNERFRLTLNTDGRTHPVENILAVSTLICGLVSFVGTFFPGGHVVSSWFGTLGFGLGLYSQYISATTPQRSLNIIGIVASFVGVALGIARGGFLP</sequence>
<feature type="transmembrane region" description="Helical" evidence="1">
    <location>
        <begin position="53"/>
        <end position="70"/>
    </location>
</feature>
<dbReference type="RefSeq" id="WP_225277147.1">
    <property type="nucleotide sequence ID" value="NZ_BMNK01000002.1"/>
</dbReference>
<name>A0A918A1Z7_9ACTN</name>
<evidence type="ECO:0000313" key="2">
    <source>
        <dbReference type="EMBL" id="GGP03047.1"/>
    </source>
</evidence>